<evidence type="ECO:0000256" key="4">
    <source>
        <dbReference type="ARBA" id="ARBA00022490"/>
    </source>
</evidence>
<keyword evidence="4" id="KW-0963">Cytoplasm</keyword>
<dbReference type="EMBL" id="JAESND010000002">
    <property type="protein sequence ID" value="MBM3115608.1"/>
    <property type="molecule type" value="Genomic_DNA"/>
</dbReference>
<comment type="caution">
    <text evidence="11">The sequence shown here is derived from an EMBL/GenBank/DDBJ whole genome shotgun (WGS) entry which is preliminary data.</text>
</comment>
<evidence type="ECO:0000256" key="8">
    <source>
        <dbReference type="ARBA" id="ARBA00022932"/>
    </source>
</evidence>
<dbReference type="InterPro" id="IPR003141">
    <property type="entry name" value="Pol/His_phosphatase_N"/>
</dbReference>
<protein>
    <recommendedName>
        <fullName evidence="3">DNA polymerase III subunit alpha</fullName>
        <ecNumber evidence="2">2.7.7.7</ecNumber>
    </recommendedName>
</protein>
<keyword evidence="6 11" id="KW-0548">Nucleotidyltransferase</keyword>
<evidence type="ECO:0000256" key="5">
    <source>
        <dbReference type="ARBA" id="ARBA00022679"/>
    </source>
</evidence>
<evidence type="ECO:0000256" key="7">
    <source>
        <dbReference type="ARBA" id="ARBA00022705"/>
    </source>
</evidence>
<dbReference type="SMART" id="SM00481">
    <property type="entry name" value="POLIIIAc"/>
    <property type="match status" value="1"/>
</dbReference>
<dbReference type="InterPro" id="IPR004805">
    <property type="entry name" value="DnaE2/DnaE/PolC"/>
</dbReference>
<organism evidence="11 12">
    <name type="scientific">Jeongeupia naejangsanensis</name>
    <dbReference type="NCBI Taxonomy" id="613195"/>
    <lineage>
        <taxon>Bacteria</taxon>
        <taxon>Pseudomonadati</taxon>
        <taxon>Pseudomonadota</taxon>
        <taxon>Betaproteobacteria</taxon>
        <taxon>Neisseriales</taxon>
        <taxon>Chitinibacteraceae</taxon>
        <taxon>Jeongeupia</taxon>
    </lineage>
</organism>
<comment type="catalytic activity">
    <reaction evidence="9">
        <text>DNA(n) + a 2'-deoxyribonucleoside 5'-triphosphate = DNA(n+1) + diphosphate</text>
        <dbReference type="Rhea" id="RHEA:22508"/>
        <dbReference type="Rhea" id="RHEA-COMP:17339"/>
        <dbReference type="Rhea" id="RHEA-COMP:17340"/>
        <dbReference type="ChEBI" id="CHEBI:33019"/>
        <dbReference type="ChEBI" id="CHEBI:61560"/>
        <dbReference type="ChEBI" id="CHEBI:173112"/>
        <dbReference type="EC" id="2.7.7.7"/>
    </reaction>
</comment>
<dbReference type="NCBIfam" id="NF004226">
    <property type="entry name" value="PRK05673.1"/>
    <property type="match status" value="1"/>
</dbReference>
<sequence length="1145" mass="127581">MNQPAFIHLRLHSEFSVTDGIVRIDDAVKHAKKLGMPALGVSDLMNLFGLVKHYKACRSAGIKPIIGLDAWIENEADRDKPFRVLLLASDRDGYGRLCELLTRAYRDNQYRDRAELRKDWIADGDNSHLLCLSGGHLGEIGQALLSGNYDSAKAVTQWWSTQFPGNFYLELQRSGQPECEPCVQGQLDLASDFELPVVATHPIQFMAADDFKAHEARVCIAEGYMVADKRRPKLFTDDQYFKTPAEMAELFADLPEALANSVAIAQRCNLTVTLGKNYLPDFPTPDGMTLDDYLVHLAKEGLEARLAQLYPDEAARDAERPRYLDRLKFETDTIIQMGFPGYFLIVADFIVWAKHNGCPVGPGRGSGAGSLVAYSLGITDIDPTAYALLFERFLNPERVSMPDFDIDFCQDNRWRVIEYVREKYGAEAVSQIATFGTMAAKAVVRDVGRVLDLPYMFCDGLSKMIPAAPGKHFSLDDAVEMVPELAERVRNEDEVKELWELALKLEGMTRNIGMHAGGVLIAPGQITDFCPVYQASGADASPVSMLDKDDVESIGLVKFDFLGLRNLTIIELALQYIKEQTGEYLDLMSLGFEDQAAYQVFRDANTTAVFQVESDGMKRLLEKLQPDRFEDIIAVLALYRPGPLGSGMVDTFINRKKGLEVPDYFHPDLEKCLEPTYGVIVYQEQVMQISQIIGGYTLGGADMLRRAMGKKKPEEMAKHREMIADGAKTKGYDPALAEMLFDLMAKFAEYGFNKSHTAAYAVVSYHTAWLKAHHTAAFMAATMSSELDNTDQLKVFYDDCIEKNRLEILPPDINESVYRFVPVGKRQIRYALGAIKGVGQGAVEQIVSERKANGPFKDLYDFCRRTDKKEVNKRVLEALIRGGAFDAIDDHRARLMANVEQAMKLAEAEAANANQNSLFDMFEPSAVPTVEPIEVPRWDDKVKLAEEKTALGHYLSGHPFDAHAKDLKGLIKTRLDRLEPKRELQYLAGIVGGLRVKNGDRGRMAFLQLDDGNAKIEVALYSEVFEAHRTKLKDDTLLVVAGKVSEDRFSGGLRVIADAVMDVPEARSHFARSLNLQINGNADAARLSSLLAAHGGGACPIEIDYRTQGARCALRLGLDWRVTLHDALIAELQTWLGNDAVKIRF</sequence>
<dbReference type="InterPro" id="IPR029460">
    <property type="entry name" value="DNAPol_HHH"/>
</dbReference>
<evidence type="ECO:0000313" key="12">
    <source>
        <dbReference type="Proteomes" id="UP000809431"/>
    </source>
</evidence>
<dbReference type="InterPro" id="IPR016195">
    <property type="entry name" value="Pol/histidinol_Pase-like"/>
</dbReference>
<dbReference type="InterPro" id="IPR004365">
    <property type="entry name" value="NA-bd_OB_tRNA"/>
</dbReference>
<reference evidence="11 12" key="1">
    <citation type="submission" date="2021-01" db="EMBL/GenBank/DDBJ databases">
        <title>Draft Genome Sequence and Polyhydroxyalkanoate Biosynthetic Potential of Jeongeupia naejangsanensis Type Strain DSM 24253.</title>
        <authorList>
            <person name="Turrini P."/>
            <person name="Artuso I."/>
            <person name="Lugli G.A."/>
            <person name="Frangipani E."/>
            <person name="Ventura M."/>
            <person name="Visca P."/>
        </authorList>
    </citation>
    <scope>NUCLEOTIDE SEQUENCE [LARGE SCALE GENOMIC DNA]</scope>
    <source>
        <strain evidence="11 12">DSM 24253</strain>
    </source>
</reference>
<dbReference type="EC" id="2.7.7.7" evidence="2"/>
<dbReference type="CDD" id="cd07433">
    <property type="entry name" value="PHP_PolIIIA_DnaE1"/>
    <property type="match status" value="1"/>
</dbReference>
<dbReference type="Pfam" id="PF20914">
    <property type="entry name" value="DNA_pol_IIIA_C"/>
    <property type="match status" value="1"/>
</dbReference>
<dbReference type="Pfam" id="PF17657">
    <property type="entry name" value="DNA_pol3_finger"/>
    <property type="match status" value="1"/>
</dbReference>
<dbReference type="InterPro" id="IPR040982">
    <property type="entry name" value="DNA_pol3_finger"/>
</dbReference>
<dbReference type="RefSeq" id="WP_203537262.1">
    <property type="nucleotide sequence ID" value="NZ_JAESND010000002.1"/>
</dbReference>
<dbReference type="Gene3D" id="1.10.10.1600">
    <property type="entry name" value="Bacterial DNA polymerase III alpha subunit, thumb domain"/>
    <property type="match status" value="1"/>
</dbReference>
<evidence type="ECO:0000256" key="2">
    <source>
        <dbReference type="ARBA" id="ARBA00012417"/>
    </source>
</evidence>
<evidence type="ECO:0000256" key="3">
    <source>
        <dbReference type="ARBA" id="ARBA00019114"/>
    </source>
</evidence>
<dbReference type="GO" id="GO:0003887">
    <property type="term" value="F:DNA-directed DNA polymerase activity"/>
    <property type="evidence" value="ECO:0007669"/>
    <property type="project" value="UniProtKB-EC"/>
</dbReference>
<accession>A0ABS2BJ18</accession>
<dbReference type="Gene3D" id="3.20.20.140">
    <property type="entry name" value="Metal-dependent hydrolases"/>
    <property type="match status" value="1"/>
</dbReference>
<dbReference type="Gene3D" id="1.10.150.870">
    <property type="match status" value="1"/>
</dbReference>
<keyword evidence="7" id="KW-0235">DNA replication</keyword>
<dbReference type="InterPro" id="IPR048472">
    <property type="entry name" value="DNA_pol_IIIA_C"/>
</dbReference>
<dbReference type="PANTHER" id="PTHR32294">
    <property type="entry name" value="DNA POLYMERASE III SUBUNIT ALPHA"/>
    <property type="match status" value="1"/>
</dbReference>
<dbReference type="Pfam" id="PF14579">
    <property type="entry name" value="HHH_6"/>
    <property type="match status" value="1"/>
</dbReference>
<dbReference type="InterPro" id="IPR041931">
    <property type="entry name" value="DNA_pol3_alpha_thumb_dom"/>
</dbReference>
<evidence type="ECO:0000313" key="11">
    <source>
        <dbReference type="EMBL" id="MBM3115608.1"/>
    </source>
</evidence>
<dbReference type="Proteomes" id="UP000809431">
    <property type="component" value="Unassembled WGS sequence"/>
</dbReference>
<evidence type="ECO:0000259" key="10">
    <source>
        <dbReference type="SMART" id="SM00481"/>
    </source>
</evidence>
<dbReference type="SUPFAM" id="SSF89550">
    <property type="entry name" value="PHP domain-like"/>
    <property type="match status" value="1"/>
</dbReference>
<feature type="domain" description="Polymerase/histidinol phosphatase N-terminal" evidence="10">
    <location>
        <begin position="7"/>
        <end position="74"/>
    </location>
</feature>
<keyword evidence="5 11" id="KW-0808">Transferase</keyword>
<keyword evidence="12" id="KW-1185">Reference proteome</keyword>
<evidence type="ECO:0000256" key="9">
    <source>
        <dbReference type="ARBA" id="ARBA00049244"/>
    </source>
</evidence>
<name>A0ABS2BJ18_9NEIS</name>
<dbReference type="CDD" id="cd04485">
    <property type="entry name" value="DnaE_OBF"/>
    <property type="match status" value="1"/>
</dbReference>
<dbReference type="Pfam" id="PF07733">
    <property type="entry name" value="DNA_pol3_alpha"/>
    <property type="match status" value="1"/>
</dbReference>
<gene>
    <name evidence="11" type="primary">dnaE</name>
    <name evidence="11" type="ORF">JMJ54_07195</name>
</gene>
<keyword evidence="8" id="KW-0239">DNA-directed DNA polymerase</keyword>
<dbReference type="Pfam" id="PF01336">
    <property type="entry name" value="tRNA_anti-codon"/>
    <property type="match status" value="1"/>
</dbReference>
<dbReference type="InterPro" id="IPR011708">
    <property type="entry name" value="DNA_pol3_alpha_NTPase_dom"/>
</dbReference>
<evidence type="ECO:0000256" key="1">
    <source>
        <dbReference type="ARBA" id="ARBA00004496"/>
    </source>
</evidence>
<dbReference type="PANTHER" id="PTHR32294:SF0">
    <property type="entry name" value="DNA POLYMERASE III SUBUNIT ALPHA"/>
    <property type="match status" value="1"/>
</dbReference>
<proteinExistence type="predicted"/>
<comment type="subcellular location">
    <subcellularLocation>
        <location evidence="1">Cytoplasm</location>
    </subcellularLocation>
</comment>
<dbReference type="InterPro" id="IPR004013">
    <property type="entry name" value="PHP_dom"/>
</dbReference>
<dbReference type="NCBIfam" id="TIGR00594">
    <property type="entry name" value="polc"/>
    <property type="match status" value="1"/>
</dbReference>
<dbReference type="InterPro" id="IPR049821">
    <property type="entry name" value="PolIIIA_DnaE1_PHP"/>
</dbReference>
<dbReference type="Pfam" id="PF02811">
    <property type="entry name" value="PHP"/>
    <property type="match status" value="1"/>
</dbReference>
<evidence type="ECO:0000256" key="6">
    <source>
        <dbReference type="ARBA" id="ARBA00022695"/>
    </source>
</evidence>
<dbReference type="SUPFAM" id="SSF160975">
    <property type="entry name" value="AF1531-like"/>
    <property type="match status" value="1"/>
</dbReference>